<evidence type="ECO:0000313" key="1">
    <source>
        <dbReference type="EMBL" id="DAF60304.1"/>
    </source>
</evidence>
<reference evidence="1" key="1">
    <citation type="journal article" date="2021" name="Proc. Natl. Acad. Sci. U.S.A.">
        <title>A Catalog of Tens of Thousands of Viruses from Human Metagenomes Reveals Hidden Associations with Chronic Diseases.</title>
        <authorList>
            <person name="Tisza M.J."/>
            <person name="Buck C.B."/>
        </authorList>
    </citation>
    <scope>NUCLEOTIDE SEQUENCE</scope>
    <source>
        <strain evidence="1">CtqK313</strain>
    </source>
</reference>
<protein>
    <submittedName>
        <fullName evidence="1">Uncharacterized protein</fullName>
    </submittedName>
</protein>
<organism evidence="1">
    <name type="scientific">Siphoviridae sp. ctqK313</name>
    <dbReference type="NCBI Taxonomy" id="2827946"/>
    <lineage>
        <taxon>Viruses</taxon>
        <taxon>Duplodnaviria</taxon>
        <taxon>Heunggongvirae</taxon>
        <taxon>Uroviricota</taxon>
        <taxon>Caudoviricetes</taxon>
    </lineage>
</organism>
<sequence length="39" mass="4567">MSKKKKKKKASKMVRTSKKPISLTCLINKKPICQMDIFR</sequence>
<proteinExistence type="predicted"/>
<dbReference type="EMBL" id="BK032785">
    <property type="protein sequence ID" value="DAF60304.1"/>
    <property type="molecule type" value="Genomic_DNA"/>
</dbReference>
<name>A0A8S5TAZ0_9CAUD</name>
<accession>A0A8S5TAZ0</accession>